<feature type="binding site" evidence="9">
    <location>
        <position position="67"/>
    </location>
    <ligand>
        <name>Zn(2+)</name>
        <dbReference type="ChEBI" id="CHEBI:29105"/>
        <label>2</label>
        <note>catalytic</note>
    </ligand>
</feature>
<evidence type="ECO:0000313" key="11">
    <source>
        <dbReference type="Proteomes" id="UP000183920"/>
    </source>
</evidence>
<name>A0A0G4Q7A5_9GAMM</name>
<keyword evidence="6 9" id="KW-0378">Hydrolase</keyword>
<dbReference type="NCBIfam" id="NF000800">
    <property type="entry name" value="PRK00055.1-1"/>
    <property type="match status" value="1"/>
</dbReference>
<dbReference type="InterPro" id="IPR013471">
    <property type="entry name" value="RNase_Z/BN"/>
</dbReference>
<feature type="binding site" evidence="9">
    <location>
        <position position="65"/>
    </location>
    <ligand>
        <name>Zn(2+)</name>
        <dbReference type="ChEBI" id="CHEBI:29105"/>
        <label>1</label>
        <note>catalytic</note>
    </ligand>
</feature>
<comment type="cofactor">
    <cofactor evidence="9">
        <name>Zn(2+)</name>
        <dbReference type="ChEBI" id="CHEBI:29105"/>
    </cofactor>
    <text evidence="9">Binds 2 Zn(2+) ions.</text>
</comment>
<dbReference type="Proteomes" id="UP000183920">
    <property type="component" value="Unassembled WGS sequence"/>
</dbReference>
<gene>
    <name evidence="9 10" type="primary">rbn</name>
    <name evidence="10" type="ORF">BN1804_01508</name>
</gene>
<keyword evidence="7 9" id="KW-0862">Zinc</keyword>
<feature type="binding site" evidence="9">
    <location>
        <position position="68"/>
    </location>
    <ligand>
        <name>Zn(2+)</name>
        <dbReference type="ChEBI" id="CHEBI:29105"/>
        <label>2</label>
        <note>catalytic</note>
    </ligand>
</feature>
<evidence type="ECO:0000256" key="6">
    <source>
        <dbReference type="ARBA" id="ARBA00022801"/>
    </source>
</evidence>
<keyword evidence="3 9" id="KW-0540">Nuclease</keyword>
<feature type="binding site" evidence="9">
    <location>
        <position position="141"/>
    </location>
    <ligand>
        <name>Zn(2+)</name>
        <dbReference type="ChEBI" id="CHEBI:29105"/>
        <label>1</label>
        <note>catalytic</note>
    </ligand>
</feature>
<dbReference type="GO" id="GO:0042781">
    <property type="term" value="F:3'-tRNA processing endoribonuclease activity"/>
    <property type="evidence" value="ECO:0007669"/>
    <property type="project" value="TreeGrafter"/>
</dbReference>
<proteinExistence type="inferred from homology"/>
<dbReference type="FunFam" id="3.60.15.10:FF:000002">
    <property type="entry name" value="Ribonuclease Z"/>
    <property type="match status" value="1"/>
</dbReference>
<keyword evidence="2 9" id="KW-0819">tRNA processing</keyword>
<dbReference type="CDD" id="cd07717">
    <property type="entry name" value="RNaseZ_ZiPD-like_MBL-fold"/>
    <property type="match status" value="1"/>
</dbReference>
<evidence type="ECO:0000256" key="5">
    <source>
        <dbReference type="ARBA" id="ARBA00022759"/>
    </source>
</evidence>
<reference evidence="11" key="1">
    <citation type="submission" date="2015-06" db="EMBL/GenBank/DDBJ databases">
        <authorList>
            <person name="Urmite Genomes"/>
        </authorList>
    </citation>
    <scope>NUCLEOTIDE SEQUENCE [LARGE SCALE GENOMIC DNA]</scope>
    <source>
        <strain evidence="11">CSUR P1867</strain>
    </source>
</reference>
<dbReference type="Gene3D" id="3.60.15.10">
    <property type="entry name" value="Ribonuclease Z/Hydroxyacylglutathione hydrolase-like"/>
    <property type="match status" value="1"/>
</dbReference>
<keyword evidence="5 9" id="KW-0255">Endonuclease</keyword>
<feature type="binding site" evidence="9">
    <location>
        <position position="270"/>
    </location>
    <ligand>
        <name>Zn(2+)</name>
        <dbReference type="ChEBI" id="CHEBI:29105"/>
        <label>2</label>
        <note>catalytic</note>
    </ligand>
</feature>
<evidence type="ECO:0000256" key="9">
    <source>
        <dbReference type="HAMAP-Rule" id="MF_01818"/>
    </source>
</evidence>
<dbReference type="NCBIfam" id="TIGR02651">
    <property type="entry name" value="RNase_Z"/>
    <property type="match status" value="1"/>
</dbReference>
<dbReference type="RefSeq" id="WP_072063572.1">
    <property type="nucleotide sequence ID" value="NZ_CVRY01000003.1"/>
</dbReference>
<evidence type="ECO:0000256" key="4">
    <source>
        <dbReference type="ARBA" id="ARBA00022723"/>
    </source>
</evidence>
<evidence type="ECO:0000313" key="10">
    <source>
        <dbReference type="EMBL" id="CRL61516.1"/>
    </source>
</evidence>
<evidence type="ECO:0000256" key="8">
    <source>
        <dbReference type="ARBA" id="ARBA00022839"/>
    </source>
</evidence>
<dbReference type="HAMAP" id="MF_01818">
    <property type="entry name" value="RNase_Z_BN"/>
    <property type="match status" value="1"/>
</dbReference>
<feature type="binding site" evidence="9">
    <location>
        <position position="212"/>
    </location>
    <ligand>
        <name>Zn(2+)</name>
        <dbReference type="ChEBI" id="CHEBI:29105"/>
        <label>1</label>
        <note>catalytic</note>
    </ligand>
</feature>
<dbReference type="GO" id="GO:0042802">
    <property type="term" value="F:identical protein binding"/>
    <property type="evidence" value="ECO:0007669"/>
    <property type="project" value="UniProtKB-ARBA"/>
</dbReference>
<organism evidence="10 11">
    <name type="scientific">Proteus penneri</name>
    <dbReference type="NCBI Taxonomy" id="102862"/>
    <lineage>
        <taxon>Bacteria</taxon>
        <taxon>Pseudomonadati</taxon>
        <taxon>Pseudomonadota</taxon>
        <taxon>Gammaproteobacteria</taxon>
        <taxon>Enterobacterales</taxon>
        <taxon>Morganellaceae</taxon>
        <taxon>Proteus</taxon>
    </lineage>
</organism>
<evidence type="ECO:0000256" key="1">
    <source>
        <dbReference type="ARBA" id="ARBA00011738"/>
    </source>
</evidence>
<evidence type="ECO:0000256" key="3">
    <source>
        <dbReference type="ARBA" id="ARBA00022722"/>
    </source>
</evidence>
<dbReference type="NCBIfam" id="NF000801">
    <property type="entry name" value="PRK00055.1-3"/>
    <property type="match status" value="1"/>
</dbReference>
<dbReference type="Pfam" id="PF23023">
    <property type="entry name" value="Anti-Pycsar_Apyc1"/>
    <property type="match status" value="1"/>
</dbReference>
<dbReference type="GO" id="GO:0004527">
    <property type="term" value="F:exonuclease activity"/>
    <property type="evidence" value="ECO:0007669"/>
    <property type="project" value="UniProtKB-UniRule"/>
</dbReference>
<dbReference type="EMBL" id="CVRY01000003">
    <property type="protein sequence ID" value="CRL61516.1"/>
    <property type="molecule type" value="Genomic_DNA"/>
</dbReference>
<sequence>MELIFLGTNAGVPSKDRNVTSMVLDLQNKQKSMWMFDCGEATQHQILHTRVKLPRLSKIFITHLHGDHIFGLPGLLCSRSMGGTETLLTVYGPTGIKAFIETALTLSQSYLTYPINIIEIDEAGFLFEEEGMKVSCEALSHPVPCFGYRLEEENSPGKLDAQKLKAENIPTGPWLQELKQGKTITLPDGRIIDGQEYIGPEIKGRCIAIFGDTQPTPDALKLANNADVIVHEATFKHEMAEQANSRGHSTTVQAATLAKDANVKKLIITHLSSRYLPEECVELLNECQHVFSHTEIASDFAVFKL</sequence>
<keyword evidence="4 9" id="KW-0479">Metal-binding</keyword>
<dbReference type="InterPro" id="IPR036866">
    <property type="entry name" value="RibonucZ/Hydroxyglut_hydro"/>
</dbReference>
<feature type="active site" description="Proton acceptor" evidence="9">
    <location>
        <position position="67"/>
    </location>
</feature>
<dbReference type="AlphaFoldDB" id="A0A0G4Q7A5"/>
<accession>A0A0G4Q7A5</accession>
<evidence type="ECO:0000256" key="2">
    <source>
        <dbReference type="ARBA" id="ARBA00022694"/>
    </source>
</evidence>
<comment type="subunit">
    <text evidence="1 9">Homodimer.</text>
</comment>
<feature type="binding site" evidence="9">
    <location>
        <position position="212"/>
    </location>
    <ligand>
        <name>Zn(2+)</name>
        <dbReference type="ChEBI" id="CHEBI:29105"/>
        <label>2</label>
        <note>catalytic</note>
    </ligand>
</feature>
<comment type="similarity">
    <text evidence="9">Belongs to the RNase Z family. RNase BN subfamily.</text>
</comment>
<evidence type="ECO:0000256" key="7">
    <source>
        <dbReference type="ARBA" id="ARBA00022833"/>
    </source>
</evidence>
<dbReference type="EC" id="3.1.-.-" evidence="9"/>
<keyword evidence="8 9" id="KW-0269">Exonuclease</keyword>
<dbReference type="PANTHER" id="PTHR46018">
    <property type="entry name" value="ZINC PHOSPHODIESTERASE ELAC PROTEIN 1"/>
    <property type="match status" value="1"/>
</dbReference>
<dbReference type="SUPFAM" id="SSF56281">
    <property type="entry name" value="Metallo-hydrolase/oxidoreductase"/>
    <property type="match status" value="1"/>
</dbReference>
<dbReference type="GO" id="GO:0008270">
    <property type="term" value="F:zinc ion binding"/>
    <property type="evidence" value="ECO:0007669"/>
    <property type="project" value="UniProtKB-UniRule"/>
</dbReference>
<protein>
    <recommendedName>
        <fullName evidence="9">Ribonuclease BN</fullName>
        <shortName evidence="9">RNase BN</shortName>
        <ecNumber evidence="9">3.1.-.-</ecNumber>
    </recommendedName>
    <alternativeName>
        <fullName evidence="9">Ribonuclease Z homolog</fullName>
        <shortName evidence="9">RNase Z homolog</shortName>
    </alternativeName>
</protein>
<dbReference type="PANTHER" id="PTHR46018:SF2">
    <property type="entry name" value="ZINC PHOSPHODIESTERASE ELAC PROTEIN 1"/>
    <property type="match status" value="1"/>
</dbReference>
<comment type="function">
    <text evidence="9">Zinc phosphodiesterase, which has both exoribonuclease and endoribonuclease activities.</text>
</comment>
<feature type="binding site" evidence="9">
    <location>
        <position position="63"/>
    </location>
    <ligand>
        <name>Zn(2+)</name>
        <dbReference type="ChEBI" id="CHEBI:29105"/>
        <label>1</label>
        <note>catalytic</note>
    </ligand>
</feature>